<accession>D3VKQ3</accession>
<sequence>MMMINRVNIKNFRSIECETFECGKFNIFVGQNNTGKTNFFEAIEWFFNGLPKNKSISEVHRNRDINNEISVEIEFTGALYGASNMKNESNKAKIMKLLEGNDKVIVRRTSLTPNKRTIIISGNEIKKLPTGFDSALNDFLPKFEYVHTRQYFDEVAKYSAKSPVGIMLSSVLEEMLEDNHQYQEFKDKFEKLFNDENSEVKIAFEKLGNRVQFHLEKQFDECTKVSFEVKRPDFDDLLKNFQTCVDDGVDTYASEKGDGMQRALMLAIIQAYADYRKDREDAGKSFLFFIDEAELHLHPTAQRKLKNVLLELCEKLDQVFINTHSSVFVADEHKLQNIYKIEKEDSVTNINLIGILDKPYVVFELLGGSPADLLLPRNFLIVEGPSELEFVTRVIKRFYPDKPQIQIISASGDTHQAKRTINSIIQAFKPLEHSIFKERLTVLCDRPSDTSKAGYEEFLRQYKEFNHRGQIKTLTKGSIEECYPDVDEWKKNEQQVKDMDGKKKIKHAKKIGESIKQTQFENEMTDLFECLQYCWEKAF</sequence>
<proteinExistence type="predicted"/>
<dbReference type="InterPro" id="IPR051396">
    <property type="entry name" value="Bact_Antivir_Def_Nuclease"/>
</dbReference>
<dbReference type="InterPro" id="IPR027417">
    <property type="entry name" value="P-loop_NTPase"/>
</dbReference>
<dbReference type="SUPFAM" id="SSF52540">
    <property type="entry name" value="P-loop containing nucleoside triphosphate hydrolases"/>
    <property type="match status" value="1"/>
</dbReference>
<dbReference type="RefSeq" id="WP_013184841.1">
    <property type="nucleotide sequence ID" value="NC_014228.1"/>
</dbReference>
<feature type="domain" description="Endonuclease GajA/Old nuclease/RecF-like AAA" evidence="1">
    <location>
        <begin position="2"/>
        <end position="329"/>
    </location>
</feature>
<dbReference type="InterPro" id="IPR041685">
    <property type="entry name" value="AAA_GajA/Old/RecF-like"/>
</dbReference>
<organism evidence="2 3">
    <name type="scientific">Xenorhabdus nematophila (strain ATCC 19061 / DSM 3370 / CCUG 14189 / LMG 1036 / NCIMB 9965 / AN6)</name>
    <dbReference type="NCBI Taxonomy" id="406817"/>
    <lineage>
        <taxon>Bacteria</taxon>
        <taxon>Pseudomonadati</taxon>
        <taxon>Pseudomonadota</taxon>
        <taxon>Gammaproteobacteria</taxon>
        <taxon>Enterobacterales</taxon>
        <taxon>Morganellaceae</taxon>
        <taxon>Xenorhabdus</taxon>
    </lineage>
</organism>
<name>D3VKQ3_XENNA</name>
<keyword evidence="3" id="KW-1185">Reference proteome</keyword>
<dbReference type="Gene3D" id="3.40.50.300">
    <property type="entry name" value="P-loop containing nucleotide triphosphate hydrolases"/>
    <property type="match status" value="1"/>
</dbReference>
<dbReference type="HOGENOM" id="CLU_507791_0_0_6"/>
<dbReference type="PANTHER" id="PTHR43581:SF4">
    <property type="entry name" value="ATP_GTP PHOSPHATASE"/>
    <property type="match status" value="1"/>
</dbReference>
<dbReference type="STRING" id="406817.XNC1_3107"/>
<dbReference type="AlphaFoldDB" id="D3VKQ3"/>
<evidence type="ECO:0000259" key="1">
    <source>
        <dbReference type="Pfam" id="PF13175"/>
    </source>
</evidence>
<dbReference type="KEGG" id="xne:XNC1_3107"/>
<dbReference type="EMBL" id="FN667742">
    <property type="protein sequence ID" value="CBJ91161.1"/>
    <property type="molecule type" value="Genomic_DNA"/>
</dbReference>
<dbReference type="GeneID" id="24904599"/>
<evidence type="ECO:0000313" key="2">
    <source>
        <dbReference type="EMBL" id="CBJ91161.1"/>
    </source>
</evidence>
<dbReference type="PANTHER" id="PTHR43581">
    <property type="entry name" value="ATP/GTP PHOSPHATASE"/>
    <property type="match status" value="1"/>
</dbReference>
<gene>
    <name evidence="2" type="ordered locus">XNC1_3107</name>
</gene>
<reference evidence="2 3" key="1">
    <citation type="journal article" date="2011" name="PLoS ONE">
        <title>The entomopathogenic bacterial endosymbionts xenorhabdus and photorhabdus: convergent lifestyles from divergent genomes.</title>
        <authorList>
            <person name="Chaston J.M."/>
            <person name="Suen G."/>
            <person name="Tucker S.L."/>
            <person name="Andersen A.W."/>
            <person name="Bhasin A."/>
            <person name="Bode E."/>
            <person name="Bode H.B."/>
            <person name="Brachmann A.O."/>
            <person name="Cowles C.E."/>
            <person name="Cowles K.N."/>
            <person name="Darby C."/>
            <person name="de Leon L."/>
            <person name="Drace K."/>
            <person name="Du Z."/>
            <person name="Givaudan A."/>
            <person name="Herbert Tran E.E."/>
            <person name="Jewell K.A."/>
            <person name="Knack J.J."/>
            <person name="Krasomil-Osterfeld K.C."/>
            <person name="Kukor R."/>
            <person name="Lanois A."/>
            <person name="Latreille P."/>
            <person name="Leimgruber N.K."/>
            <person name="Lipke C.M."/>
            <person name="Liu R."/>
            <person name="Lu X."/>
            <person name="Martens E.C."/>
            <person name="Marri P.R."/>
            <person name="Medigue C."/>
            <person name="Menard M.L."/>
            <person name="Miller N.M."/>
            <person name="Morales-Soto N."/>
            <person name="Norton S."/>
            <person name="Ogier J.C."/>
            <person name="Orchard S.S."/>
            <person name="Park D."/>
            <person name="Park Y."/>
            <person name="Qurollo B.A."/>
            <person name="Sugar D.R."/>
            <person name="Richards G.R."/>
            <person name="Rouy Z."/>
            <person name="Slominski B."/>
            <person name="Slominski K."/>
            <person name="Snyder H."/>
            <person name="Tjaden B.C."/>
            <person name="van der Hoeven R."/>
            <person name="Welch R.D."/>
            <person name="Wheeler C."/>
            <person name="Xiang B."/>
            <person name="Barbazuk B."/>
            <person name="Gaudriault S."/>
            <person name="Goodner B."/>
            <person name="Slater S.C."/>
            <person name="Forst S."/>
            <person name="Goldman B.S."/>
            <person name="Goodrich-Blair H."/>
        </authorList>
    </citation>
    <scope>NUCLEOTIDE SEQUENCE [LARGE SCALE GENOMIC DNA]</scope>
    <source>
        <strain evidence="3">ATCC 19061 / DSM 3370 / CCUG 14189 / LMG 1036 / NCIMB 9965 / AN6</strain>
    </source>
</reference>
<dbReference type="eggNOG" id="COG4637">
    <property type="taxonomic scope" value="Bacteria"/>
</dbReference>
<protein>
    <recommendedName>
        <fullName evidence="1">Endonuclease GajA/Old nuclease/RecF-like AAA domain-containing protein</fullName>
    </recommendedName>
</protein>
<dbReference type="Proteomes" id="UP000008075">
    <property type="component" value="Chromosome"/>
</dbReference>
<dbReference type="Pfam" id="PF13175">
    <property type="entry name" value="AAA_15"/>
    <property type="match status" value="1"/>
</dbReference>
<evidence type="ECO:0000313" key="3">
    <source>
        <dbReference type="Proteomes" id="UP000008075"/>
    </source>
</evidence>